<protein>
    <submittedName>
        <fullName evidence="2">Transmembrane protein</fullName>
    </submittedName>
</protein>
<accession>A0A0M3IB40</accession>
<keyword evidence="1" id="KW-1185">Reference proteome</keyword>
<sequence length="296" mass="33623">MLPNTFLCSSEQRNVLHLSKLDGSQKILPWQRKAVRNAYLCLPASSQHMWDLLAFMSILLDAWMTLWYSLVSHRKWRSALCSMATPFLASAFCLRIGPETEREHVMCADVKRPSRQAVELRRVRSCSGVVNAIVQYAAACHQRLFLRSAVARVLLHVVSICCGRFASIIGIYPTRCCREMLPQFSKAGCERYFRGVQVGHSVFRFCHKVWQPKLRRPMHTGVIYIATVVGCRREALELALLNRSAVSFVDLLTVAVVFWRLSNSWYSVIELPEGFEIPCSDVTFSVADTVIAFTSL</sequence>
<dbReference type="Proteomes" id="UP000036681">
    <property type="component" value="Unplaced"/>
</dbReference>
<proteinExistence type="predicted"/>
<organism evidence="1 2">
    <name type="scientific">Ascaris lumbricoides</name>
    <name type="common">Giant roundworm</name>
    <dbReference type="NCBI Taxonomy" id="6252"/>
    <lineage>
        <taxon>Eukaryota</taxon>
        <taxon>Metazoa</taxon>
        <taxon>Ecdysozoa</taxon>
        <taxon>Nematoda</taxon>
        <taxon>Chromadorea</taxon>
        <taxon>Rhabditida</taxon>
        <taxon>Spirurina</taxon>
        <taxon>Ascaridomorpha</taxon>
        <taxon>Ascaridoidea</taxon>
        <taxon>Ascarididae</taxon>
        <taxon>Ascaris</taxon>
    </lineage>
</organism>
<reference evidence="2" key="1">
    <citation type="submission" date="2017-02" db="UniProtKB">
        <authorList>
            <consortium name="WormBaseParasite"/>
        </authorList>
    </citation>
    <scope>IDENTIFICATION</scope>
</reference>
<name>A0A0M3IB40_ASCLU</name>
<evidence type="ECO:0000313" key="1">
    <source>
        <dbReference type="Proteomes" id="UP000036681"/>
    </source>
</evidence>
<dbReference type="AlphaFoldDB" id="A0A0M3IB40"/>
<evidence type="ECO:0000313" key="2">
    <source>
        <dbReference type="WBParaSite" id="ALUE_0001486901-mRNA-1"/>
    </source>
</evidence>
<dbReference type="WBParaSite" id="ALUE_0001486901-mRNA-1">
    <property type="protein sequence ID" value="ALUE_0001486901-mRNA-1"/>
    <property type="gene ID" value="ALUE_0001486901"/>
</dbReference>